<dbReference type="AlphaFoldDB" id="A0A2P4QLR6"/>
<reference evidence="3 4" key="1">
    <citation type="journal article" date="2013" name="Proc. Natl. Acad. Sci. U.S.A.">
        <title>Genome of an arbuscular mycorrhizal fungus provides insight into the oldest plant symbiosis.</title>
        <authorList>
            <person name="Tisserant E."/>
            <person name="Malbreil M."/>
            <person name="Kuo A."/>
            <person name="Kohler A."/>
            <person name="Symeonidi A."/>
            <person name="Balestrini R."/>
            <person name="Charron P."/>
            <person name="Duensing N."/>
            <person name="Frei Dit Frey N."/>
            <person name="Gianinazzi-Pearson V."/>
            <person name="Gilbert L.B."/>
            <person name="Handa Y."/>
            <person name="Herr J.R."/>
            <person name="Hijri M."/>
            <person name="Koul R."/>
            <person name="Kawaguchi M."/>
            <person name="Krajinski F."/>
            <person name="Lammers P.J."/>
            <person name="Masclaux F.G."/>
            <person name="Murat C."/>
            <person name="Morin E."/>
            <person name="Ndikumana S."/>
            <person name="Pagni M."/>
            <person name="Petitpierre D."/>
            <person name="Requena N."/>
            <person name="Rosikiewicz P."/>
            <person name="Riley R."/>
            <person name="Saito K."/>
            <person name="San Clemente H."/>
            <person name="Shapiro H."/>
            <person name="van Tuinen D."/>
            <person name="Becard G."/>
            <person name="Bonfante P."/>
            <person name="Paszkowski U."/>
            <person name="Shachar-Hill Y.Y."/>
            <person name="Tuskan G.A."/>
            <person name="Young P.W."/>
            <person name="Sanders I.R."/>
            <person name="Henrissat B."/>
            <person name="Rensing S.A."/>
            <person name="Grigoriev I.V."/>
            <person name="Corradi N."/>
            <person name="Roux C."/>
            <person name="Martin F."/>
        </authorList>
    </citation>
    <scope>NUCLEOTIDE SEQUENCE [LARGE SCALE GENOMIC DNA]</scope>
    <source>
        <strain evidence="3 4">DAOM 197198</strain>
    </source>
</reference>
<organism evidence="3 4">
    <name type="scientific">Rhizophagus irregularis (strain DAOM 181602 / DAOM 197198 / MUCL 43194)</name>
    <name type="common">Arbuscular mycorrhizal fungus</name>
    <name type="synonym">Glomus intraradices</name>
    <dbReference type="NCBI Taxonomy" id="747089"/>
    <lineage>
        <taxon>Eukaryota</taxon>
        <taxon>Fungi</taxon>
        <taxon>Fungi incertae sedis</taxon>
        <taxon>Mucoromycota</taxon>
        <taxon>Glomeromycotina</taxon>
        <taxon>Glomeromycetes</taxon>
        <taxon>Glomerales</taxon>
        <taxon>Glomeraceae</taxon>
        <taxon>Rhizophagus</taxon>
    </lineage>
</organism>
<dbReference type="InterPro" id="IPR055854">
    <property type="entry name" value="DUF7431"/>
</dbReference>
<dbReference type="Proteomes" id="UP000018888">
    <property type="component" value="Unassembled WGS sequence"/>
</dbReference>
<evidence type="ECO:0000259" key="2">
    <source>
        <dbReference type="Pfam" id="PF24209"/>
    </source>
</evidence>
<gene>
    <name evidence="3" type="ORF">GLOIN_2v1472953</name>
</gene>
<feature type="domain" description="DUF7431" evidence="2">
    <location>
        <begin position="372"/>
        <end position="647"/>
    </location>
</feature>
<keyword evidence="4" id="KW-1185">Reference proteome</keyword>
<name>A0A2P4QLR6_RHIID</name>
<evidence type="ECO:0000313" key="3">
    <source>
        <dbReference type="EMBL" id="POG78592.1"/>
    </source>
</evidence>
<sequence>MFSLLAKDTSGTINKETLVIIECNLLSQTSKLISLNVDDHLENIRSKLLKEDIINDESFFLKRYSEDKFAEVLRNQEQTTSLNDVIYKNGNNILYVRLYPDLKFFNRKCKLEYGCIKSTDEIKKVEKKAFTIKDCEMIETGTKQCIKKEISYNSSEDKMLKTSLFASGDANINKFVNLKLGISFEKSKSLNLNLKENVSHICADYGKMNLKLDEYLEPTPEFVDEIRRAITSKDPQKLVRITEVYGQFIPTSIILGGRVYYENVEVSAGRVTEDNKEISANVNVTGYANIKGSYAPKSSEKKSNRMNLKYTKIIGGSPPESLDNFNEKSWIKSLDEDFRAWDVIEYQDTISIFQPLPTELRAQVRELVGKKVLYSAYKGIEYLSNVNPLKVELMEAPSEILSIITNKDADCNIFATISEMEPKNKDELFTYSVLRQTNEVPSILVSHIQHNSMRQSYKLKIGWMVIGYPDCIYLDDYQLTNLKVKFEEQDKNSHETKKLLNYKYDPYSSKLPLLGVPVISKLNLQNDCLVIGHHFLYSNVDSNIEAYVYCYNIKEKQYVELPPFTFDVLAIRNFGQRFIDCGVTPLIRASYYYSSHYYYIPNHNCHYPKFISPIYDHNDAIGTIYLRQVDGLIQAKYPRCSKKCQTCKKPSVGTINCTIFDPSSDKGQEHYREVNARIDLNSAPQILIMLEELNYLEESGSAVPTILHELHTLKEPRLVILLISLLPVSKKLLSS</sequence>
<protein>
    <submittedName>
        <fullName evidence="3">Uncharacterized protein</fullName>
    </submittedName>
</protein>
<dbReference type="InterPro" id="IPR020864">
    <property type="entry name" value="MACPF"/>
</dbReference>
<accession>A0A2P4QLR6</accession>
<comment type="caution">
    <text evidence="3">The sequence shown here is derived from an EMBL/GenBank/DDBJ whole genome shotgun (WGS) entry which is preliminary data.</text>
</comment>
<reference evidence="3 4" key="2">
    <citation type="journal article" date="2018" name="New Phytol.">
        <title>High intraspecific genome diversity in the model arbuscular mycorrhizal symbiont Rhizophagus irregularis.</title>
        <authorList>
            <person name="Chen E.C.H."/>
            <person name="Morin E."/>
            <person name="Beaudet D."/>
            <person name="Noel J."/>
            <person name="Yildirir G."/>
            <person name="Ndikumana S."/>
            <person name="Charron P."/>
            <person name="St-Onge C."/>
            <person name="Giorgi J."/>
            <person name="Kruger M."/>
            <person name="Marton T."/>
            <person name="Ropars J."/>
            <person name="Grigoriev I.V."/>
            <person name="Hainaut M."/>
            <person name="Henrissat B."/>
            <person name="Roux C."/>
            <person name="Martin F."/>
            <person name="Corradi N."/>
        </authorList>
    </citation>
    <scope>NUCLEOTIDE SEQUENCE [LARGE SCALE GENOMIC DNA]</scope>
    <source>
        <strain evidence="3 4">DAOM 197198</strain>
    </source>
</reference>
<dbReference type="EMBL" id="AUPC02000031">
    <property type="protein sequence ID" value="POG78592.1"/>
    <property type="molecule type" value="Genomic_DNA"/>
</dbReference>
<dbReference type="VEuPathDB" id="FungiDB:RhiirFUN_005001"/>
<evidence type="ECO:0000313" key="4">
    <source>
        <dbReference type="Proteomes" id="UP000018888"/>
    </source>
</evidence>
<dbReference type="Pfam" id="PF24209">
    <property type="entry name" value="DUF7431"/>
    <property type="match status" value="1"/>
</dbReference>
<dbReference type="Pfam" id="PF01823">
    <property type="entry name" value="MACPF"/>
    <property type="match status" value="1"/>
</dbReference>
<proteinExistence type="predicted"/>
<feature type="domain" description="MACPF" evidence="1">
    <location>
        <begin position="212"/>
        <end position="336"/>
    </location>
</feature>
<evidence type="ECO:0000259" key="1">
    <source>
        <dbReference type="Pfam" id="PF01823"/>
    </source>
</evidence>